<evidence type="ECO:0000256" key="3">
    <source>
        <dbReference type="ARBA" id="ARBA00022842"/>
    </source>
</evidence>
<dbReference type="PANTHER" id="PTHR32308:SF1">
    <property type="entry name" value="HPCH_HPAI ALDOLASE_CITRATE LYASE DOMAIN-CONTAINING PROTEIN"/>
    <property type="match status" value="1"/>
</dbReference>
<dbReference type="GO" id="GO:0003824">
    <property type="term" value="F:catalytic activity"/>
    <property type="evidence" value="ECO:0007669"/>
    <property type="project" value="InterPro"/>
</dbReference>
<dbReference type="Pfam" id="PF03328">
    <property type="entry name" value="HpcH_HpaI"/>
    <property type="match status" value="1"/>
</dbReference>
<keyword evidence="3" id="KW-0460">Magnesium</keyword>
<keyword evidence="2" id="KW-0479">Metal-binding</keyword>
<organism evidence="5 6">
    <name type="scientific">Mesorhabditis belari</name>
    <dbReference type="NCBI Taxonomy" id="2138241"/>
    <lineage>
        <taxon>Eukaryota</taxon>
        <taxon>Metazoa</taxon>
        <taxon>Ecdysozoa</taxon>
        <taxon>Nematoda</taxon>
        <taxon>Chromadorea</taxon>
        <taxon>Rhabditida</taxon>
        <taxon>Rhabditina</taxon>
        <taxon>Rhabditomorpha</taxon>
        <taxon>Rhabditoidea</taxon>
        <taxon>Rhabditidae</taxon>
        <taxon>Mesorhabditinae</taxon>
        <taxon>Mesorhabditis</taxon>
    </lineage>
</organism>
<dbReference type="InterPro" id="IPR015813">
    <property type="entry name" value="Pyrv/PenolPyrv_kinase-like_dom"/>
</dbReference>
<dbReference type="InterPro" id="IPR040442">
    <property type="entry name" value="Pyrv_kinase-like_dom_sf"/>
</dbReference>
<dbReference type="PANTHER" id="PTHR32308">
    <property type="entry name" value="LYASE BETA SUBUNIT, PUTATIVE (AFU_ORTHOLOGUE AFUA_4G13030)-RELATED"/>
    <property type="match status" value="1"/>
</dbReference>
<dbReference type="WBParaSite" id="MBELARI_LOCUS15032">
    <property type="protein sequence ID" value="MBELARI_LOCUS15032"/>
    <property type="gene ID" value="MBELARI_LOCUS15032"/>
</dbReference>
<protein>
    <submittedName>
        <fullName evidence="6">HpcH/HpaI aldolase/citrate lyase domain-containing protein</fullName>
    </submittedName>
</protein>
<name>A0AAF3ELV5_9BILA</name>
<dbReference type="SUPFAM" id="SSF51621">
    <property type="entry name" value="Phosphoenolpyruvate/pyruvate domain"/>
    <property type="match status" value="1"/>
</dbReference>
<evidence type="ECO:0000313" key="6">
    <source>
        <dbReference type="WBParaSite" id="MBELARI_LOCUS15032"/>
    </source>
</evidence>
<evidence type="ECO:0000259" key="4">
    <source>
        <dbReference type="Pfam" id="PF03328"/>
    </source>
</evidence>
<sequence length="688" mass="75767">MSNTFRRFVSGAVQTAIWKSDPSTTQAQIVPQSEALPLVFRSLFYVKKTKVLESHKWLTVPADAFILDLEDSVAAGDKARVRREIQSVLPTLPGPQKVLIRLNNPSNSPRDWVEDLRTAHPRLLGFIVPKASVEDVVACDHALDAVESERGLESRSLKLFPMLENARGIEDAACIARASRRNAALMLGRYDLQRSLGCSQESPVLELAYQEVVLAARGAGLLAIGSVNCDLKNHNLYEEECRRYFETGFSGRSVLTSAQAVIANREFTVADDTSNVSEAAKFLANGNTLQVTQKKSLFGPPHLKRAKDLRAIFEAQASFDRLKSSDAKAKTTHPILLSPREGVDIRVGKWKHSPFCASFTEGLLSIWEQNFIANSTLTSPLHIDKVWGLGETAHVPFSLLFNMAMSLSVIVFSYPAKAHLELVATRQVRPIKVGEKLGNRVRLLSVENKPNLGQIAVSEHQLIDSSDTPVFTVIKKTLFPENTFAEAESIVISEASLVNPLESEIDDASPSVSLVPSKPLNERELYVHELVKAFGPHDAVTLSYLLKGVNPLHVNSHQFSKTELLLSGPCVVAGVIANTALDFGDVLSDQLLSVTQLNKTNNGDVISTVSKVVRVEDVGKDKEKVTLRILGMRNMSPTQLAATPLPDELFDEEMRPAQAEKICEARCPSLFHRIVVHGTRTFLRIKPL</sequence>
<evidence type="ECO:0000256" key="1">
    <source>
        <dbReference type="ARBA" id="ARBA00001946"/>
    </source>
</evidence>
<feature type="domain" description="HpcH/HpaI aldolase/citrate lyase" evidence="4">
    <location>
        <begin position="41"/>
        <end position="255"/>
    </location>
</feature>
<comment type="cofactor">
    <cofactor evidence="1">
        <name>Mg(2+)</name>
        <dbReference type="ChEBI" id="CHEBI:18420"/>
    </cofactor>
</comment>
<dbReference type="Proteomes" id="UP000887575">
    <property type="component" value="Unassembled WGS sequence"/>
</dbReference>
<accession>A0AAF3ELV5</accession>
<dbReference type="Gene3D" id="3.10.129.10">
    <property type="entry name" value="Hotdog Thioesterase"/>
    <property type="match status" value="1"/>
</dbReference>
<proteinExistence type="predicted"/>
<evidence type="ECO:0000313" key="5">
    <source>
        <dbReference type="Proteomes" id="UP000887575"/>
    </source>
</evidence>
<dbReference type="InterPro" id="IPR005000">
    <property type="entry name" value="Aldolase/citrate-lyase_domain"/>
</dbReference>
<dbReference type="AlphaFoldDB" id="A0AAF3ELV5"/>
<dbReference type="GO" id="GO:0000287">
    <property type="term" value="F:magnesium ion binding"/>
    <property type="evidence" value="ECO:0007669"/>
    <property type="project" value="TreeGrafter"/>
</dbReference>
<dbReference type="Gene3D" id="3.20.20.60">
    <property type="entry name" value="Phosphoenolpyruvate-binding domains"/>
    <property type="match status" value="1"/>
</dbReference>
<keyword evidence="5" id="KW-1185">Reference proteome</keyword>
<evidence type="ECO:0000256" key="2">
    <source>
        <dbReference type="ARBA" id="ARBA00022723"/>
    </source>
</evidence>
<reference evidence="6" key="1">
    <citation type="submission" date="2024-02" db="UniProtKB">
        <authorList>
            <consortium name="WormBaseParasite"/>
        </authorList>
    </citation>
    <scope>IDENTIFICATION</scope>
</reference>
<dbReference type="GO" id="GO:0006107">
    <property type="term" value="P:oxaloacetate metabolic process"/>
    <property type="evidence" value="ECO:0007669"/>
    <property type="project" value="TreeGrafter"/>
</dbReference>